<dbReference type="InterPro" id="IPR036188">
    <property type="entry name" value="FAD/NAD-bd_sf"/>
</dbReference>
<keyword evidence="3" id="KW-0325">Glycoprotein</keyword>
<dbReference type="AlphaFoldDB" id="A0A9Q0XGI9"/>
<keyword evidence="6" id="KW-1185">Reference proteome</keyword>
<reference evidence="5" key="1">
    <citation type="journal article" date="2023" name="DNA Res.">
        <title>Chromosome-level genome assembly of Phrynocephalus forsythii using third-generation DNA sequencing and Hi-C analysis.</title>
        <authorList>
            <person name="Qi Y."/>
            <person name="Zhao W."/>
            <person name="Zhao Y."/>
            <person name="Niu C."/>
            <person name="Cao S."/>
            <person name="Zhang Y."/>
        </authorList>
    </citation>
    <scope>NUCLEOTIDE SEQUENCE</scope>
    <source>
        <tissue evidence="5">Muscle</tissue>
    </source>
</reference>
<evidence type="ECO:0000256" key="3">
    <source>
        <dbReference type="ARBA" id="ARBA00023180"/>
    </source>
</evidence>
<comment type="caution">
    <text evidence="5">The sequence shown here is derived from an EMBL/GenBank/DDBJ whole genome shotgun (WGS) entry which is preliminary data.</text>
</comment>
<dbReference type="OrthoDB" id="6104570at2759"/>
<dbReference type="EC" id="1.4.3.2" evidence="2"/>
<feature type="transmembrane region" description="Helical" evidence="4">
    <location>
        <begin position="27"/>
        <end position="45"/>
    </location>
</feature>
<evidence type="ECO:0000313" key="5">
    <source>
        <dbReference type="EMBL" id="KAJ7311991.1"/>
    </source>
</evidence>
<evidence type="ECO:0000256" key="4">
    <source>
        <dbReference type="SAM" id="Phobius"/>
    </source>
</evidence>
<dbReference type="Gene3D" id="3.50.50.60">
    <property type="entry name" value="FAD/NAD(P)-binding domain"/>
    <property type="match status" value="1"/>
</dbReference>
<keyword evidence="4" id="KW-1133">Transmembrane helix</keyword>
<protein>
    <recommendedName>
        <fullName evidence="2">L-amino-acid oxidase</fullName>
        <ecNumber evidence="2">1.4.3.2</ecNumber>
    </recommendedName>
</protein>
<accession>A0A9Q0XGI9</accession>
<keyword evidence="4" id="KW-0812">Transmembrane</keyword>
<dbReference type="EMBL" id="JAPFRF010000013">
    <property type="protein sequence ID" value="KAJ7311991.1"/>
    <property type="molecule type" value="Genomic_DNA"/>
</dbReference>
<proteinExistence type="inferred from homology"/>
<name>A0A9Q0XGI9_9SAUR</name>
<feature type="transmembrane region" description="Helical" evidence="4">
    <location>
        <begin position="57"/>
        <end position="78"/>
    </location>
</feature>
<gene>
    <name evidence="5" type="ORF">JRQ81_006318</name>
</gene>
<evidence type="ECO:0000256" key="2">
    <source>
        <dbReference type="ARBA" id="ARBA00012806"/>
    </source>
</evidence>
<dbReference type="GO" id="GO:0001716">
    <property type="term" value="F:L-amino-acid oxidase activity"/>
    <property type="evidence" value="ECO:0007669"/>
    <property type="project" value="UniProtKB-EC"/>
</dbReference>
<keyword evidence="4" id="KW-0472">Membrane</keyword>
<dbReference type="Proteomes" id="UP001142489">
    <property type="component" value="Unassembled WGS sequence"/>
</dbReference>
<evidence type="ECO:0000313" key="6">
    <source>
        <dbReference type="Proteomes" id="UP001142489"/>
    </source>
</evidence>
<evidence type="ECO:0000256" key="1">
    <source>
        <dbReference type="ARBA" id="ARBA00005465"/>
    </source>
</evidence>
<dbReference type="PRINTS" id="PR00469">
    <property type="entry name" value="PNDRDTASEII"/>
</dbReference>
<organism evidence="5 6">
    <name type="scientific">Phrynocephalus forsythii</name>
    <dbReference type="NCBI Taxonomy" id="171643"/>
    <lineage>
        <taxon>Eukaryota</taxon>
        <taxon>Metazoa</taxon>
        <taxon>Chordata</taxon>
        <taxon>Craniata</taxon>
        <taxon>Vertebrata</taxon>
        <taxon>Euteleostomi</taxon>
        <taxon>Lepidosauria</taxon>
        <taxon>Squamata</taxon>
        <taxon>Bifurcata</taxon>
        <taxon>Unidentata</taxon>
        <taxon>Episquamata</taxon>
        <taxon>Toxicofera</taxon>
        <taxon>Iguania</taxon>
        <taxon>Acrodonta</taxon>
        <taxon>Agamidae</taxon>
        <taxon>Agaminae</taxon>
        <taxon>Phrynocephalus</taxon>
    </lineage>
</organism>
<comment type="similarity">
    <text evidence="1">Belongs to the flavin monoamine oxidase family. FIG1 subfamily.</text>
</comment>
<sequence>MSRGGSNAEEPSADPASSSLETLSESLAVEAALSTLLALALYAALKAGVDGLRRWRAKVSVLVVGAGPVGLAAALVAVRSGKVLKLTLLDKRARAALLCRPQQIALDPRSVRFLLRLGVDFDNMEGCWDREHFFTKIGVFQEHLLSILEQSKKQLAIHVLLGTKFTEDFLKKNLLSNWPKIIVLADGSCGESSTILGINPEYIVESCNAYGANAVIERLDQRQVPTPEIRAHGLYFDLSAYGMDVSAMRKESPKPGFHLKIYGTFRNRYLALACPASDSKIVRFLRHTLNATIMKNIFHQSFNAYKMDIEPRVNELTLHHIQCSRRIFEIMLSHRRVTAAFMEGDNVVVTVEGEAARVLNFDTGCGVNLGMRGLESTEELIYKVATAVDQDDIFEALAIKIRHSKQVAEEFKQNGLFATMFE</sequence>
<dbReference type="SUPFAM" id="SSF51905">
    <property type="entry name" value="FAD/NAD(P)-binding domain"/>
    <property type="match status" value="1"/>
</dbReference>